<keyword evidence="10" id="KW-0472">Membrane</keyword>
<evidence type="ECO:0000256" key="5">
    <source>
        <dbReference type="ARBA" id="ARBA00023015"/>
    </source>
</evidence>
<keyword evidence="5" id="KW-0805">Transcription regulation</keyword>
<evidence type="ECO:0000313" key="13">
    <source>
        <dbReference type="Proteomes" id="UP001497453"/>
    </source>
</evidence>
<evidence type="ECO:0000259" key="11">
    <source>
        <dbReference type="SMART" id="SM00717"/>
    </source>
</evidence>
<feature type="compositionally biased region" description="Basic and acidic residues" evidence="9">
    <location>
        <begin position="35"/>
        <end position="44"/>
    </location>
</feature>
<proteinExistence type="inferred from homology"/>
<gene>
    <name evidence="12" type="ORF">GFSPODELE1_LOCUS3056</name>
</gene>
<reference evidence="13" key="1">
    <citation type="submission" date="2024-04" db="EMBL/GenBank/DDBJ databases">
        <authorList>
            <person name="Shaw F."/>
            <person name="Minotto A."/>
        </authorList>
    </citation>
    <scope>NUCLEOTIDE SEQUENCE [LARGE SCALE GENOMIC DNA]</scope>
</reference>
<comment type="subcellular location">
    <subcellularLocation>
        <location evidence="1">Nucleus</location>
    </subcellularLocation>
</comment>
<keyword evidence="7" id="KW-0539">Nucleus</keyword>
<evidence type="ECO:0000256" key="10">
    <source>
        <dbReference type="SAM" id="Phobius"/>
    </source>
</evidence>
<keyword evidence="4" id="KW-0156">Chromatin regulator</keyword>
<dbReference type="Proteomes" id="UP001497453">
    <property type="component" value="Chromosome 2"/>
</dbReference>
<keyword evidence="13" id="KW-1185">Reference proteome</keyword>
<protein>
    <recommendedName>
        <fullName evidence="3">SWR1-complex protein 4</fullName>
    </recommendedName>
</protein>
<comment type="similarity">
    <text evidence="2">Belongs to the SWC4 family.</text>
</comment>
<name>A0ABP1CX44_9APHY</name>
<feature type="region of interest" description="Disordered" evidence="9">
    <location>
        <begin position="437"/>
        <end position="478"/>
    </location>
</feature>
<evidence type="ECO:0000313" key="12">
    <source>
        <dbReference type="EMBL" id="CAL1700230.1"/>
    </source>
</evidence>
<evidence type="ECO:0000256" key="4">
    <source>
        <dbReference type="ARBA" id="ARBA00022853"/>
    </source>
</evidence>
<evidence type="ECO:0000256" key="8">
    <source>
        <dbReference type="ARBA" id="ARBA00025264"/>
    </source>
</evidence>
<evidence type="ECO:0000256" key="9">
    <source>
        <dbReference type="SAM" id="MobiDB-lite"/>
    </source>
</evidence>
<evidence type="ECO:0000256" key="1">
    <source>
        <dbReference type="ARBA" id="ARBA00004123"/>
    </source>
</evidence>
<keyword evidence="6" id="KW-0804">Transcription</keyword>
<dbReference type="InterPro" id="IPR001005">
    <property type="entry name" value="SANT/Myb"/>
</dbReference>
<organism evidence="12 13">
    <name type="scientific">Somion occarium</name>
    <dbReference type="NCBI Taxonomy" id="3059160"/>
    <lineage>
        <taxon>Eukaryota</taxon>
        <taxon>Fungi</taxon>
        <taxon>Dikarya</taxon>
        <taxon>Basidiomycota</taxon>
        <taxon>Agaricomycotina</taxon>
        <taxon>Agaricomycetes</taxon>
        <taxon>Polyporales</taxon>
        <taxon>Cerrenaceae</taxon>
        <taxon>Somion</taxon>
    </lineage>
</organism>
<feature type="transmembrane region" description="Helical" evidence="10">
    <location>
        <begin position="533"/>
        <end position="555"/>
    </location>
</feature>
<dbReference type="PANTHER" id="PTHR12855">
    <property type="entry name" value="DNA METHYLTRANSFERASE 1-ASSOCIATED PROTEIN 1 FAMILY MEMBER"/>
    <property type="match status" value="1"/>
</dbReference>
<evidence type="ECO:0000256" key="2">
    <source>
        <dbReference type="ARBA" id="ARBA00006918"/>
    </source>
</evidence>
<accession>A0ABP1CX44</accession>
<feature type="compositionally biased region" description="Acidic residues" evidence="9">
    <location>
        <begin position="455"/>
        <end position="468"/>
    </location>
</feature>
<dbReference type="Gene3D" id="1.10.10.60">
    <property type="entry name" value="Homeodomain-like"/>
    <property type="match status" value="1"/>
</dbReference>
<evidence type="ECO:0000256" key="3">
    <source>
        <dbReference type="ARBA" id="ARBA00019132"/>
    </source>
</evidence>
<dbReference type="PANTHER" id="PTHR12855:SF10">
    <property type="entry name" value="DNA METHYLTRANSFERASE 1-ASSOCIATED PROTEIN 1"/>
    <property type="match status" value="1"/>
</dbReference>
<dbReference type="Pfam" id="PF16282">
    <property type="entry name" value="SANT_DAMP1_like"/>
    <property type="match status" value="1"/>
</dbReference>
<dbReference type="InterPro" id="IPR009057">
    <property type="entry name" value="Homeodomain-like_sf"/>
</dbReference>
<dbReference type="SMART" id="SM00717">
    <property type="entry name" value="SANT"/>
    <property type="match status" value="1"/>
</dbReference>
<feature type="region of interest" description="Disordered" evidence="9">
    <location>
        <begin position="1"/>
        <end position="44"/>
    </location>
</feature>
<keyword evidence="10" id="KW-0812">Transmembrane</keyword>
<dbReference type="InterPro" id="IPR032563">
    <property type="entry name" value="DAMP1_SANT-like"/>
</dbReference>
<dbReference type="SUPFAM" id="SSF46689">
    <property type="entry name" value="Homeodomain-like"/>
    <property type="match status" value="1"/>
</dbReference>
<feature type="domain" description="Myb-like" evidence="11">
    <location>
        <begin position="135"/>
        <end position="188"/>
    </location>
</feature>
<evidence type="ECO:0000256" key="6">
    <source>
        <dbReference type="ARBA" id="ARBA00023163"/>
    </source>
</evidence>
<evidence type="ECO:0000256" key="7">
    <source>
        <dbReference type="ARBA" id="ARBA00023242"/>
    </source>
</evidence>
<keyword evidence="10" id="KW-1133">Transmembrane helix</keyword>
<dbReference type="EMBL" id="OZ037945">
    <property type="protein sequence ID" value="CAL1700230.1"/>
    <property type="molecule type" value="Genomic_DNA"/>
</dbReference>
<dbReference type="InterPro" id="IPR027109">
    <property type="entry name" value="Swc4/Dmap1"/>
</dbReference>
<sequence length="601" mass="66738">MAGASAADVRSILSLPSPSTPGPSQPKAKVLGTSERARKPEGISRELYSLIGPSAPTLAAQLAKPRLKQKPNLGGGGRVKWEWQTFKNAGRTDDLRLSHWAKTGTDPEAEYPFAKYNVQPTSYVYSQDEYSRFLEDKEWTREETDYLFELVREYDQRFYIVGDRYDYPGGSPRTLEDLKDRYYSVCRKLVRNRPWAGDEASKAQLISSFQFDKDREATRKKYVACLENRTKAQIAEEDALYVELKRLEQTERRFKKNRDELLRTLLGVESGLPDIPVEDEAPLNGSGLHVDTKDIKKNKRKGTHEVETPISATPYSANVISLGQPVPRKAQSAKSAAYDALHCIIRTEAPQTTSNKAAHTPVYLRGLKLPAPKSAVAAKIAQILGELGISHTRLVMPTKENCAQLESLIEAAAALVETKKCVDKVEQDIRIAKMRLSSQANEGEEDAAGTPSGMDVDEDAEGVEDEMEDGRAPSVVSTRSTRSIKGYKQVRSLRLHLLSAMLTSNSHDDPQYPLSTPLQPGLFQSVENGRTIAGSYLCILSSCSVFSPISGMLLLRKFYVYRHKISSTYHATAIVLCSERTDGVHDSSRFLIDIIISCISG</sequence>
<comment type="function">
    <text evidence="8">Component of the SWR1 complex which mediates the ATP-dependent exchange of histone H2A for the H2A variant HZT1 leading to transcriptional regulation of selected genes by chromatin remodeling. Component of the NuA4 histone acetyltransferase complex which is involved in transcriptional activation of selected genes principally by acetylation of nucleosomal histone H4 and H2A. The NuA4 complex is also involved in DNA repair.</text>
</comment>